<organism evidence="1 2">
    <name type="scientific">Gimesia maris</name>
    <dbReference type="NCBI Taxonomy" id="122"/>
    <lineage>
        <taxon>Bacteria</taxon>
        <taxon>Pseudomonadati</taxon>
        <taxon>Planctomycetota</taxon>
        <taxon>Planctomycetia</taxon>
        <taxon>Planctomycetales</taxon>
        <taxon>Planctomycetaceae</taxon>
        <taxon>Gimesia</taxon>
    </lineage>
</organism>
<gene>
    <name evidence="1" type="ORF">DIT97_10385</name>
</gene>
<accession>A0A3D3R3J3</accession>
<proteinExistence type="predicted"/>
<evidence type="ECO:0000313" key="1">
    <source>
        <dbReference type="EMBL" id="HCO23434.1"/>
    </source>
</evidence>
<comment type="caution">
    <text evidence="1">The sequence shown here is derived from an EMBL/GenBank/DDBJ whole genome shotgun (WGS) entry which is preliminary data.</text>
</comment>
<sequence>MMHIHTNVIRTDRLVQLQQSDSLLLAELLRKHGFDPGNQHLHQELASISRAVELPCRLLAHIRQECYFERDRESNRLSKALKEEMSNNFGACKNRYKKSPPDINPTQLLKKVIYEKWNRPKFIARIPDQLELFKERQFGKSGNDLRFPALCGHFALLSAIIAAELLGTEVIVVEHVDGLMGPNHSLNGIVSRSRVRFFDSSLYRKIKSEKCESWLDPYDIDIHKFTKGRKQTFGRVYSPTHGIFARTTSATRQPLSSLLEQDKKPDPWSYLVRPFVKRSLSH</sequence>
<name>A0A3D3R3J3_9PLAN</name>
<dbReference type="EMBL" id="DQAY01000059">
    <property type="protein sequence ID" value="HCO23434.1"/>
    <property type="molecule type" value="Genomic_DNA"/>
</dbReference>
<dbReference type="Proteomes" id="UP000263642">
    <property type="component" value="Unassembled WGS sequence"/>
</dbReference>
<reference evidence="1 2" key="1">
    <citation type="journal article" date="2018" name="Nat. Biotechnol.">
        <title>A standardized bacterial taxonomy based on genome phylogeny substantially revises the tree of life.</title>
        <authorList>
            <person name="Parks D.H."/>
            <person name="Chuvochina M."/>
            <person name="Waite D.W."/>
            <person name="Rinke C."/>
            <person name="Skarshewski A."/>
            <person name="Chaumeil P.A."/>
            <person name="Hugenholtz P."/>
        </authorList>
    </citation>
    <scope>NUCLEOTIDE SEQUENCE [LARGE SCALE GENOMIC DNA]</scope>
    <source>
        <strain evidence="1">UBA9375</strain>
    </source>
</reference>
<evidence type="ECO:0000313" key="2">
    <source>
        <dbReference type="Proteomes" id="UP000263642"/>
    </source>
</evidence>
<dbReference type="AlphaFoldDB" id="A0A3D3R3J3"/>
<protein>
    <submittedName>
        <fullName evidence="1">Uncharacterized protein</fullName>
    </submittedName>
</protein>